<accession>A0A0D9Z669</accession>
<evidence type="ECO:0000313" key="2">
    <source>
        <dbReference type="Proteomes" id="UP000026961"/>
    </source>
</evidence>
<protein>
    <submittedName>
        <fullName evidence="1">Uncharacterized protein</fullName>
    </submittedName>
</protein>
<dbReference type="HOGENOM" id="CLU_2310468_0_0_1"/>
<reference evidence="1" key="1">
    <citation type="submission" date="2015-04" db="UniProtKB">
        <authorList>
            <consortium name="EnsemblPlants"/>
        </authorList>
    </citation>
    <scope>IDENTIFICATION</scope>
</reference>
<dbReference type="AlphaFoldDB" id="A0A0D9Z669"/>
<dbReference type="Proteomes" id="UP000026961">
    <property type="component" value="Chromosome 3"/>
</dbReference>
<evidence type="ECO:0000313" key="1">
    <source>
        <dbReference type="EnsemblPlants" id="OGLUM03G14710.1"/>
    </source>
</evidence>
<dbReference type="EnsemblPlants" id="OGLUM03G14710.1">
    <property type="protein sequence ID" value="OGLUM03G14710.1"/>
    <property type="gene ID" value="OGLUM03G14710"/>
</dbReference>
<organism evidence="1">
    <name type="scientific">Oryza glumipatula</name>
    <dbReference type="NCBI Taxonomy" id="40148"/>
    <lineage>
        <taxon>Eukaryota</taxon>
        <taxon>Viridiplantae</taxon>
        <taxon>Streptophyta</taxon>
        <taxon>Embryophyta</taxon>
        <taxon>Tracheophyta</taxon>
        <taxon>Spermatophyta</taxon>
        <taxon>Magnoliopsida</taxon>
        <taxon>Liliopsida</taxon>
        <taxon>Poales</taxon>
        <taxon>Poaceae</taxon>
        <taxon>BOP clade</taxon>
        <taxon>Oryzoideae</taxon>
        <taxon>Oryzeae</taxon>
        <taxon>Oryzinae</taxon>
        <taxon>Oryza</taxon>
    </lineage>
</organism>
<dbReference type="Gramene" id="OGLUM03G14710.1">
    <property type="protein sequence ID" value="OGLUM03G14710.1"/>
    <property type="gene ID" value="OGLUM03G14710"/>
</dbReference>
<proteinExistence type="predicted"/>
<keyword evidence="2" id="KW-1185">Reference proteome</keyword>
<sequence>MFSQLTRWGNFGDREEELTSQRLKADRSTVPSRMETVNGCLVARSYIPRCRAIHAAVVPASTPPPSIAAAASLLQLRYNSTSLGGSSVQLISSTPRSFFT</sequence>
<name>A0A0D9Z669_9ORYZ</name>
<reference evidence="1" key="2">
    <citation type="submission" date="2018-05" db="EMBL/GenBank/DDBJ databases">
        <title>OgluRS3 (Oryza glumaepatula Reference Sequence Version 3).</title>
        <authorList>
            <person name="Zhang J."/>
            <person name="Kudrna D."/>
            <person name="Lee S."/>
            <person name="Talag J."/>
            <person name="Welchert J."/>
            <person name="Wing R.A."/>
        </authorList>
    </citation>
    <scope>NUCLEOTIDE SEQUENCE [LARGE SCALE GENOMIC DNA]</scope>
</reference>